<dbReference type="InParanoid" id="K3WKV4"/>
<reference evidence="3" key="3">
    <citation type="submission" date="2015-02" db="UniProtKB">
        <authorList>
            <consortium name="EnsemblProtists"/>
        </authorList>
    </citation>
    <scope>IDENTIFICATION</scope>
    <source>
        <strain evidence="3">DAOM BR144</strain>
    </source>
</reference>
<dbReference type="AlphaFoldDB" id="K3WKV4"/>
<dbReference type="HOGENOM" id="CLU_314153_0_0_1"/>
<dbReference type="InterPro" id="IPR032675">
    <property type="entry name" value="LRR_dom_sf"/>
</dbReference>
<dbReference type="EMBL" id="GL376573">
    <property type="status" value="NOT_ANNOTATED_CDS"/>
    <property type="molecule type" value="Genomic_DNA"/>
</dbReference>
<feature type="coiled-coil region" evidence="1">
    <location>
        <begin position="171"/>
        <end position="281"/>
    </location>
</feature>
<accession>K3WKV4</accession>
<feature type="compositionally biased region" description="Low complexity" evidence="2">
    <location>
        <begin position="304"/>
        <end position="320"/>
    </location>
</feature>
<proteinExistence type="predicted"/>
<name>K3WKV4_GLOUD</name>
<evidence type="ECO:0000256" key="2">
    <source>
        <dbReference type="SAM" id="MobiDB-lite"/>
    </source>
</evidence>
<organism evidence="3 4">
    <name type="scientific">Globisporangium ultimum (strain ATCC 200006 / CBS 805.95 / DAOM BR144)</name>
    <name type="common">Pythium ultimum</name>
    <dbReference type="NCBI Taxonomy" id="431595"/>
    <lineage>
        <taxon>Eukaryota</taxon>
        <taxon>Sar</taxon>
        <taxon>Stramenopiles</taxon>
        <taxon>Oomycota</taxon>
        <taxon>Peronosporomycetes</taxon>
        <taxon>Pythiales</taxon>
        <taxon>Pythiaceae</taxon>
        <taxon>Globisporangium</taxon>
    </lineage>
</organism>
<feature type="coiled-coil region" evidence="1">
    <location>
        <begin position="11"/>
        <end position="55"/>
    </location>
</feature>
<evidence type="ECO:0000313" key="4">
    <source>
        <dbReference type="Proteomes" id="UP000019132"/>
    </source>
</evidence>
<dbReference type="SUPFAM" id="SSF57997">
    <property type="entry name" value="Tropomyosin"/>
    <property type="match status" value="1"/>
</dbReference>
<evidence type="ECO:0000256" key="1">
    <source>
        <dbReference type="SAM" id="Coils"/>
    </source>
</evidence>
<feature type="region of interest" description="Disordered" evidence="2">
    <location>
        <begin position="289"/>
        <end position="324"/>
    </location>
</feature>
<dbReference type="VEuPathDB" id="FungiDB:PYU1_G005585"/>
<dbReference type="eggNOG" id="ENOG502SM9D">
    <property type="taxonomic scope" value="Eukaryota"/>
</dbReference>
<reference evidence="4" key="2">
    <citation type="submission" date="2010-04" db="EMBL/GenBank/DDBJ databases">
        <authorList>
            <person name="Buell R."/>
            <person name="Hamilton J."/>
            <person name="Hostetler J."/>
        </authorList>
    </citation>
    <scope>NUCLEOTIDE SEQUENCE [LARGE SCALE GENOMIC DNA]</scope>
    <source>
        <strain evidence="4">DAOM:BR144</strain>
    </source>
</reference>
<protein>
    <submittedName>
        <fullName evidence="3">Uncharacterized protein</fullName>
    </submittedName>
</protein>
<dbReference type="EnsemblProtists" id="PYU1_T005596">
    <property type="protein sequence ID" value="PYU1_T005596"/>
    <property type="gene ID" value="PYU1_G005585"/>
</dbReference>
<keyword evidence="4" id="KW-1185">Reference proteome</keyword>
<evidence type="ECO:0000313" key="3">
    <source>
        <dbReference type="EnsemblProtists" id="PYU1_T005596"/>
    </source>
</evidence>
<feature type="compositionally biased region" description="Polar residues" evidence="2">
    <location>
        <begin position="289"/>
        <end position="303"/>
    </location>
</feature>
<dbReference type="Gene3D" id="3.80.10.10">
    <property type="entry name" value="Ribonuclease Inhibitor"/>
    <property type="match status" value="1"/>
</dbReference>
<dbReference type="OMA" id="WERTCRE"/>
<reference evidence="4" key="1">
    <citation type="journal article" date="2010" name="Genome Biol.">
        <title>Genome sequence of the necrotrophic plant pathogen Pythium ultimum reveals original pathogenicity mechanisms and effector repertoire.</title>
        <authorList>
            <person name="Levesque C.A."/>
            <person name="Brouwer H."/>
            <person name="Cano L."/>
            <person name="Hamilton J.P."/>
            <person name="Holt C."/>
            <person name="Huitema E."/>
            <person name="Raffaele S."/>
            <person name="Robideau G.P."/>
            <person name="Thines M."/>
            <person name="Win J."/>
            <person name="Zerillo M.M."/>
            <person name="Beakes G.W."/>
            <person name="Boore J.L."/>
            <person name="Busam D."/>
            <person name="Dumas B."/>
            <person name="Ferriera S."/>
            <person name="Fuerstenberg S.I."/>
            <person name="Gachon C.M."/>
            <person name="Gaulin E."/>
            <person name="Govers F."/>
            <person name="Grenville-Briggs L."/>
            <person name="Horner N."/>
            <person name="Hostetler J."/>
            <person name="Jiang R.H."/>
            <person name="Johnson J."/>
            <person name="Krajaejun T."/>
            <person name="Lin H."/>
            <person name="Meijer H.J."/>
            <person name="Moore B."/>
            <person name="Morris P."/>
            <person name="Phuntmart V."/>
            <person name="Puiu D."/>
            <person name="Shetty J."/>
            <person name="Stajich J.E."/>
            <person name="Tripathy S."/>
            <person name="Wawra S."/>
            <person name="van West P."/>
            <person name="Whitty B.R."/>
            <person name="Coutinho P.M."/>
            <person name="Henrissat B."/>
            <person name="Martin F."/>
            <person name="Thomas P.D."/>
            <person name="Tyler B.M."/>
            <person name="De Vries R.P."/>
            <person name="Kamoun S."/>
            <person name="Yandell M."/>
            <person name="Tisserat N."/>
            <person name="Buell C.R."/>
        </authorList>
    </citation>
    <scope>NUCLEOTIDE SEQUENCE</scope>
    <source>
        <strain evidence="4">DAOM:BR144</strain>
    </source>
</reference>
<sequence>NNNNEEDAALRKQRESEVEQLREDAARWKRELQHVREEKREIEEAFRRLDQEIANGYNLVERKEKELKIAELVTKNQKVAQLLEKELKAREELRASHIELLSQHQSQTEQLTLLHGVFSTLEAKHASLKETHAMLKSSYEAALVTTEQLQDTVNQVQAKLIHAGGNQQQRLTDYEQKLQSWERKYLAMERKCVDLDHRVQVLAQELESLLENKAHLEREVGSAHDQLIRMTGFVKTMEAKLEVSIQDEQARVNMDKLYARIRSLESELLTKTRAYADLNQTFDEYLSGTSGAARKTSSSSGTMSRRALSNNSSASQPGSSRLKAMSSRIATLGDKLRAAEEERDRKARNLDVLMQAFPFLLQQLDALQDKFHAAAESNEILKSALEQMQQRPPDEDDSTYLRLAQENYLLSGPYQIDLLTGYTGAAAFSEFPSQSLTSAAPKAKNFAPFRVVSGVKRKNDDNQQGEDEESRTVEQLAIAADANDANGASYLNRSKINAFLQFIQSHAAKKNFKELIFTKLAEYITKLRELKFQFSAETTTQRATIQILQREVDELKHKLKTQADCLDAMPMGKSSTSSTFASSPPSRSRQKLLMKLIDVYIEKQQQQHRQSTFLTQTNCSSDILISNGQTMQEPSCDCLDLSECDIDDDNIVEILLKIQVSGVAFYEIRLDDNALTDGGVTRLAHFLEKCPSCVKIVSVNGNALISYRGIDAMKQGLLRNRSIQRVAMDPSNHVIEALAVQDEFALHGNPTVVLRVVLPKPSHAANTTHASENEVNQMVDRMHQMGFAELRTQSRSAAPASSAFAIYGATSLDPKRKRVHNSNRVVSAHPSLQSTSTAAARRQSARQHQELKFQHLEAAIRRATAVSKSQRTRTSTVATSRPRRATIASIKRVTLRGSHTSGVPRMPVVMASGSRAAISGKAHLATVRGLQR</sequence>
<keyword evidence="1" id="KW-0175">Coiled coil</keyword>
<dbReference type="SUPFAM" id="SSF52047">
    <property type="entry name" value="RNI-like"/>
    <property type="match status" value="1"/>
</dbReference>
<dbReference type="Proteomes" id="UP000019132">
    <property type="component" value="Unassembled WGS sequence"/>
</dbReference>